<dbReference type="InParanoid" id="A0A2H3DHZ1"/>
<gene>
    <name evidence="1" type="ORF">ARMGADRAFT_1085206</name>
</gene>
<dbReference type="AlphaFoldDB" id="A0A2H3DHZ1"/>
<keyword evidence="2" id="KW-1185">Reference proteome</keyword>
<name>A0A2H3DHZ1_ARMGA</name>
<organism evidence="1 2">
    <name type="scientific">Armillaria gallica</name>
    <name type="common">Bulbous honey fungus</name>
    <name type="synonym">Armillaria bulbosa</name>
    <dbReference type="NCBI Taxonomy" id="47427"/>
    <lineage>
        <taxon>Eukaryota</taxon>
        <taxon>Fungi</taxon>
        <taxon>Dikarya</taxon>
        <taxon>Basidiomycota</taxon>
        <taxon>Agaricomycotina</taxon>
        <taxon>Agaricomycetes</taxon>
        <taxon>Agaricomycetidae</taxon>
        <taxon>Agaricales</taxon>
        <taxon>Marasmiineae</taxon>
        <taxon>Physalacriaceae</taxon>
        <taxon>Armillaria</taxon>
    </lineage>
</organism>
<accession>A0A2H3DHZ1</accession>
<dbReference type="STRING" id="47427.A0A2H3DHZ1"/>
<dbReference type="EMBL" id="KZ293676">
    <property type="protein sequence ID" value="PBK87873.1"/>
    <property type="molecule type" value="Genomic_DNA"/>
</dbReference>
<dbReference type="OrthoDB" id="5571888at2759"/>
<evidence type="ECO:0000313" key="2">
    <source>
        <dbReference type="Proteomes" id="UP000217790"/>
    </source>
</evidence>
<proteinExistence type="predicted"/>
<sequence length="277" mass="29415">MPCADGGICAGGGSGQGWEVWRGRFVAVTEDILGVGRWEVAVEDSRNERRASVAVQGDGGFLDGHQSLHDEESGHVPRALVVKDGLTANVPTATPVRAVTFAPDPEQSTVFAISVHEPLATPLLHRAPRARVIHGSQILPDVATSPPSSPLMMSKTLGTVLSGKQSILSQGGLGRKSLPPMKEQEQGLVAALAGQTLLKRLGGVFWGAFWDAFSESESSRKIDVDKVRKVLEGKAVVQIVDVDVEPQKGIGCTVLREACSITAILEENMRSLTLGKK</sequence>
<reference evidence="2" key="1">
    <citation type="journal article" date="2017" name="Nat. Ecol. Evol.">
        <title>Genome expansion and lineage-specific genetic innovations in the forest pathogenic fungi Armillaria.</title>
        <authorList>
            <person name="Sipos G."/>
            <person name="Prasanna A.N."/>
            <person name="Walter M.C."/>
            <person name="O'Connor E."/>
            <person name="Balint B."/>
            <person name="Krizsan K."/>
            <person name="Kiss B."/>
            <person name="Hess J."/>
            <person name="Varga T."/>
            <person name="Slot J."/>
            <person name="Riley R."/>
            <person name="Boka B."/>
            <person name="Rigling D."/>
            <person name="Barry K."/>
            <person name="Lee J."/>
            <person name="Mihaltcheva S."/>
            <person name="LaButti K."/>
            <person name="Lipzen A."/>
            <person name="Waldron R."/>
            <person name="Moloney N.M."/>
            <person name="Sperisen C."/>
            <person name="Kredics L."/>
            <person name="Vagvoelgyi C."/>
            <person name="Patrignani A."/>
            <person name="Fitzpatrick D."/>
            <person name="Nagy I."/>
            <person name="Doyle S."/>
            <person name="Anderson J.B."/>
            <person name="Grigoriev I.V."/>
            <person name="Gueldener U."/>
            <person name="Muensterkoetter M."/>
            <person name="Nagy L.G."/>
        </authorList>
    </citation>
    <scope>NUCLEOTIDE SEQUENCE [LARGE SCALE GENOMIC DNA]</scope>
    <source>
        <strain evidence="2">Ar21-2</strain>
    </source>
</reference>
<dbReference type="Proteomes" id="UP000217790">
    <property type="component" value="Unassembled WGS sequence"/>
</dbReference>
<evidence type="ECO:0000313" key="1">
    <source>
        <dbReference type="EMBL" id="PBK87873.1"/>
    </source>
</evidence>
<protein>
    <submittedName>
        <fullName evidence="1">Uncharacterized protein</fullName>
    </submittedName>
</protein>